<dbReference type="Gene3D" id="3.40.50.720">
    <property type="entry name" value="NAD(P)-binding Rossmann-like Domain"/>
    <property type="match status" value="1"/>
</dbReference>
<gene>
    <name evidence="6" type="ORF">KMZ29_07555</name>
</gene>
<dbReference type="InterPro" id="IPR011032">
    <property type="entry name" value="GroES-like_sf"/>
</dbReference>
<dbReference type="Gene3D" id="3.90.180.10">
    <property type="entry name" value="Medium-chain alcohol dehydrogenases, catalytic domain"/>
    <property type="match status" value="1"/>
</dbReference>
<dbReference type="InterPro" id="IPR020843">
    <property type="entry name" value="ER"/>
</dbReference>
<dbReference type="FunFam" id="3.40.50.720:FF:000003">
    <property type="entry name" value="S-(hydroxymethyl)glutathione dehydrogenase"/>
    <property type="match status" value="1"/>
</dbReference>
<evidence type="ECO:0000256" key="2">
    <source>
        <dbReference type="ARBA" id="ARBA00022723"/>
    </source>
</evidence>
<evidence type="ECO:0000256" key="4">
    <source>
        <dbReference type="ARBA" id="ARBA00023027"/>
    </source>
</evidence>
<dbReference type="Proteomes" id="UP000680839">
    <property type="component" value="Chromosome"/>
</dbReference>
<dbReference type="PANTHER" id="PTHR43880:SF12">
    <property type="entry name" value="ALCOHOL DEHYDROGENASE CLASS-3"/>
    <property type="match status" value="1"/>
</dbReference>
<dbReference type="AlphaFoldDB" id="A0A975NG92"/>
<dbReference type="InterPro" id="IPR036291">
    <property type="entry name" value="NAD(P)-bd_dom_sf"/>
</dbReference>
<evidence type="ECO:0000313" key="6">
    <source>
        <dbReference type="EMBL" id="QWG14512.1"/>
    </source>
</evidence>
<dbReference type="EMBL" id="CP076134">
    <property type="protein sequence ID" value="QWG14512.1"/>
    <property type="molecule type" value="Genomic_DNA"/>
</dbReference>
<dbReference type="InterPro" id="IPR013149">
    <property type="entry name" value="ADH-like_C"/>
</dbReference>
<proteinExistence type="predicted"/>
<dbReference type="RefSeq" id="WP_215623129.1">
    <property type="nucleotide sequence ID" value="NZ_CP076134.1"/>
</dbReference>
<dbReference type="SUPFAM" id="SSF50129">
    <property type="entry name" value="GroES-like"/>
    <property type="match status" value="2"/>
</dbReference>
<keyword evidence="3" id="KW-0862">Zinc</keyword>
<dbReference type="PANTHER" id="PTHR43880">
    <property type="entry name" value="ALCOHOL DEHYDROGENASE"/>
    <property type="match status" value="1"/>
</dbReference>
<name>A0A975NG92_9BRAD</name>
<dbReference type="SMART" id="SM00829">
    <property type="entry name" value="PKS_ER"/>
    <property type="match status" value="1"/>
</dbReference>
<evidence type="ECO:0000259" key="5">
    <source>
        <dbReference type="SMART" id="SM00829"/>
    </source>
</evidence>
<dbReference type="Pfam" id="PF08240">
    <property type="entry name" value="ADH_N"/>
    <property type="match status" value="1"/>
</dbReference>
<sequence>MDSLAAVFREVGAPVSIERIALDPPGPTEVLVRIAAVGLCRTDYHVMRGERRVAMQPMVLGHEAAAVVEQVGGAVTGISSGDHVVLTFIPGCGKCHWCRRGLHHLCAEGARITQGPQLDGTYRRRDRDGAAVGAFCMIGAFAERAVVDQASVVVIGKDIPFDLASLVACGVPAGVGAARQRARVQPGQSVLVVGCGGDGMNVVQGARLCGAARIIAADIVPAKLDWAREFGATHGVNAQGEALIRAVHGLTDGIGVDHAFVCIDPPSTLLPAFRATARGGNVVVTALTPDTVTEIKIPPLELFVTQKAIMGAVYGFASPRLQIPELLALYRTGELKLRELITRTYRLDEINRGYADLEAGRNLRGVVVFEG</sequence>
<reference evidence="6" key="1">
    <citation type="submission" date="2021-06" db="EMBL/GenBank/DDBJ databases">
        <title>Bradyrhizobium sp. S2-20-1 Genome sequencing.</title>
        <authorList>
            <person name="Jin L."/>
        </authorList>
    </citation>
    <scope>NUCLEOTIDE SEQUENCE</scope>
    <source>
        <strain evidence="6">S2-20-1</strain>
    </source>
</reference>
<dbReference type="CDD" id="cd08279">
    <property type="entry name" value="Zn_ADH_class_III"/>
    <property type="match status" value="1"/>
</dbReference>
<comment type="cofactor">
    <cofactor evidence="1">
        <name>Zn(2+)</name>
        <dbReference type="ChEBI" id="CHEBI:29105"/>
    </cofactor>
</comment>
<evidence type="ECO:0000313" key="7">
    <source>
        <dbReference type="Proteomes" id="UP000680839"/>
    </source>
</evidence>
<dbReference type="GO" id="GO:0046294">
    <property type="term" value="P:formaldehyde catabolic process"/>
    <property type="evidence" value="ECO:0007669"/>
    <property type="project" value="TreeGrafter"/>
</dbReference>
<feature type="domain" description="Enoyl reductase (ER)" evidence="5">
    <location>
        <begin position="12"/>
        <end position="369"/>
    </location>
</feature>
<dbReference type="GO" id="GO:0051903">
    <property type="term" value="F:S-(hydroxymethyl)glutathione dehydrogenase [NAD(P)+] activity"/>
    <property type="evidence" value="ECO:0007669"/>
    <property type="project" value="TreeGrafter"/>
</dbReference>
<dbReference type="SUPFAM" id="SSF51735">
    <property type="entry name" value="NAD(P)-binding Rossmann-fold domains"/>
    <property type="match status" value="1"/>
</dbReference>
<protein>
    <submittedName>
        <fullName evidence="6">Zn-dependent alcohol dehydrogenase</fullName>
    </submittedName>
</protein>
<dbReference type="InterPro" id="IPR013154">
    <property type="entry name" value="ADH-like_N"/>
</dbReference>
<evidence type="ECO:0000256" key="3">
    <source>
        <dbReference type="ARBA" id="ARBA00022833"/>
    </source>
</evidence>
<evidence type="ECO:0000256" key="1">
    <source>
        <dbReference type="ARBA" id="ARBA00001947"/>
    </source>
</evidence>
<accession>A0A975NG92</accession>
<dbReference type="GO" id="GO:0005829">
    <property type="term" value="C:cytosol"/>
    <property type="evidence" value="ECO:0007669"/>
    <property type="project" value="TreeGrafter"/>
</dbReference>
<keyword evidence="2" id="KW-0479">Metal-binding</keyword>
<dbReference type="GO" id="GO:0008270">
    <property type="term" value="F:zinc ion binding"/>
    <property type="evidence" value="ECO:0007669"/>
    <property type="project" value="TreeGrafter"/>
</dbReference>
<organism evidence="6 7">
    <name type="scientific">Bradyrhizobium sediminis</name>
    <dbReference type="NCBI Taxonomy" id="2840469"/>
    <lineage>
        <taxon>Bacteria</taxon>
        <taxon>Pseudomonadati</taxon>
        <taxon>Pseudomonadota</taxon>
        <taxon>Alphaproteobacteria</taxon>
        <taxon>Hyphomicrobiales</taxon>
        <taxon>Nitrobacteraceae</taxon>
        <taxon>Bradyrhizobium</taxon>
    </lineage>
</organism>
<dbReference type="Pfam" id="PF00107">
    <property type="entry name" value="ADH_zinc_N"/>
    <property type="match status" value="1"/>
</dbReference>
<keyword evidence="4" id="KW-0520">NAD</keyword>